<evidence type="ECO:0000256" key="7">
    <source>
        <dbReference type="ARBA" id="ARBA00023128"/>
    </source>
</evidence>
<dbReference type="Gene3D" id="3.30.559.10">
    <property type="entry name" value="Chloramphenicol acetyltransferase-like domain"/>
    <property type="match status" value="1"/>
</dbReference>
<dbReference type="GO" id="GO:0045333">
    <property type="term" value="P:cellular respiration"/>
    <property type="evidence" value="ECO:0007669"/>
    <property type="project" value="UniProtKB-ARBA"/>
</dbReference>
<evidence type="ECO:0000256" key="6">
    <source>
        <dbReference type="ARBA" id="ARBA00022946"/>
    </source>
</evidence>
<evidence type="ECO:0000256" key="1">
    <source>
        <dbReference type="ARBA" id="ARBA00001938"/>
    </source>
</evidence>
<keyword evidence="4 9" id="KW-0808">Transferase</keyword>
<dbReference type="SUPFAM" id="SSF47005">
    <property type="entry name" value="Peripheral subunit-binding domain of 2-oxo acid dehydrogenase complex"/>
    <property type="match status" value="1"/>
</dbReference>
<dbReference type="EC" id="2.3.1.-" evidence="9"/>
<dbReference type="GO" id="GO:0031405">
    <property type="term" value="F:lipoic acid binding"/>
    <property type="evidence" value="ECO:0007669"/>
    <property type="project" value="TreeGrafter"/>
</dbReference>
<gene>
    <name evidence="13" type="ORF">SMACR_04361</name>
</gene>
<comment type="caution">
    <text evidence="13">The sequence shown here is derived from an EMBL/GenBank/DDBJ whole genome shotgun (WGS) entry which is preliminary data.</text>
</comment>
<feature type="domain" description="Lipoyl-binding" evidence="11">
    <location>
        <begin position="77"/>
        <end position="152"/>
    </location>
</feature>
<keyword evidence="7" id="KW-0496">Mitochondrion</keyword>
<dbReference type="InterPro" id="IPR050743">
    <property type="entry name" value="2-oxoacid_DH_E2_comp"/>
</dbReference>
<evidence type="ECO:0000256" key="3">
    <source>
        <dbReference type="ARBA" id="ARBA00007317"/>
    </source>
</evidence>
<dbReference type="FunFam" id="2.40.50.100:FF:000013">
    <property type="entry name" value="Dihydrolipoamide acetyltransferase component of pyruvate dehydrogenase complex"/>
    <property type="match status" value="1"/>
</dbReference>
<dbReference type="InterPro" id="IPR003016">
    <property type="entry name" value="2-oxoA_DH_lipoyl-BS"/>
</dbReference>
<dbReference type="PROSITE" id="PS50968">
    <property type="entry name" value="BIOTINYL_LIPOYL"/>
    <property type="match status" value="1"/>
</dbReference>
<evidence type="ECO:0000256" key="10">
    <source>
        <dbReference type="SAM" id="MobiDB-lite"/>
    </source>
</evidence>
<dbReference type="Pfam" id="PF02817">
    <property type="entry name" value="E3_binding"/>
    <property type="match status" value="1"/>
</dbReference>
<organism evidence="13 14">
    <name type="scientific">Sordaria macrospora</name>
    <dbReference type="NCBI Taxonomy" id="5147"/>
    <lineage>
        <taxon>Eukaryota</taxon>
        <taxon>Fungi</taxon>
        <taxon>Dikarya</taxon>
        <taxon>Ascomycota</taxon>
        <taxon>Pezizomycotina</taxon>
        <taxon>Sordariomycetes</taxon>
        <taxon>Sordariomycetidae</taxon>
        <taxon>Sordariales</taxon>
        <taxon>Sordariaceae</taxon>
        <taxon>Sordaria</taxon>
    </lineage>
</organism>
<comment type="similarity">
    <text evidence="3 9">Belongs to the 2-oxoacid dehydrogenase family.</text>
</comment>
<keyword evidence="8 9" id="KW-0012">Acyltransferase</keyword>
<dbReference type="CDD" id="cd06849">
    <property type="entry name" value="lipoyl_domain"/>
    <property type="match status" value="1"/>
</dbReference>
<feature type="region of interest" description="Disordered" evidence="10">
    <location>
        <begin position="29"/>
        <end position="64"/>
    </location>
</feature>
<evidence type="ECO:0000313" key="13">
    <source>
        <dbReference type="EMBL" id="KAA8635779.1"/>
    </source>
</evidence>
<sequence length="555" mass="59501">MKNMFLRQSSRAVGRQELWRLSRRGLSRLAPTATATTTPSTTSSATRPLAPNSRSSALAQQPSTRRQFHATRELQVVKPVLLADIGEGIVECEVIQWFVEPGARVEEFSPLCEVQSDKASVEITSRFAGVVKKLYYDAGEMAKVGKPFVDIDIEGDPENKEAEALTPPEPVSTPEGQQAIKGEAISTSTPQAIAPELKQAFIEAPWAQETPAPSHSPVTKQTGKHASLATPAVRHLAKDLNVDITEITGTGKDGRVLKEDVYKFVQVKASASIPSPSGATPTTPGVSAAAAAASAFSSPAATASGPQTETTVPLTRTQEMMFKSMTRSLTIPHFLYADEVDFTSLVELRARLNKVLSKSGLPEGEVKKLSYLPFVIKAVSMALYKYPVLNARVDLDSNSNGKPSLIMRSQHNIGVAMDTPSGLLVPVVKNVGSLNILSIAAELARLQSLAVTGKLSPQDMSGGTITVSNIGSIGGTYLSPVIVEKEVAILGIGRMRTVPAFSTVPGEEDKILRRQICNFSWSADHRVIDGATMARAADVVRSIVEEPDVMVMHLR</sequence>
<dbReference type="SUPFAM" id="SSF52777">
    <property type="entry name" value="CoA-dependent acyltransferases"/>
    <property type="match status" value="1"/>
</dbReference>
<feature type="compositionally biased region" description="Polar residues" evidence="10">
    <location>
        <begin position="52"/>
        <end position="64"/>
    </location>
</feature>
<evidence type="ECO:0000259" key="12">
    <source>
        <dbReference type="PROSITE" id="PS51826"/>
    </source>
</evidence>
<protein>
    <recommendedName>
        <fullName evidence="9">Dihydrolipoamide acetyltransferase component of pyruvate dehydrogenase complex</fullName>
        <ecNumber evidence="9">2.3.1.-</ecNumber>
    </recommendedName>
</protein>
<dbReference type="FunFam" id="4.10.320.10:FF:000009">
    <property type="entry name" value="Dihydrolipoamide acetyltransferase component of pyruvate dehydrogenase complex"/>
    <property type="match status" value="1"/>
</dbReference>
<dbReference type="InterPro" id="IPR011053">
    <property type="entry name" value="Single_hybrid_motif"/>
</dbReference>
<dbReference type="Pfam" id="PF00198">
    <property type="entry name" value="2-oxoacid_dh"/>
    <property type="match status" value="1"/>
</dbReference>
<dbReference type="InterPro" id="IPR004167">
    <property type="entry name" value="PSBD"/>
</dbReference>
<proteinExistence type="inferred from homology"/>
<evidence type="ECO:0000259" key="11">
    <source>
        <dbReference type="PROSITE" id="PS50968"/>
    </source>
</evidence>
<dbReference type="EMBL" id="NMPR01000009">
    <property type="protein sequence ID" value="KAA8635779.1"/>
    <property type="molecule type" value="Genomic_DNA"/>
</dbReference>
<dbReference type="Pfam" id="PF00364">
    <property type="entry name" value="Biotin_lipoyl"/>
    <property type="match status" value="1"/>
</dbReference>
<feature type="domain" description="Peripheral subunit-binding (PSBD)" evidence="12">
    <location>
        <begin position="228"/>
        <end position="265"/>
    </location>
</feature>
<dbReference type="PROSITE" id="PS00189">
    <property type="entry name" value="LIPOYL"/>
    <property type="match status" value="1"/>
</dbReference>
<dbReference type="PANTHER" id="PTHR43178:SF5">
    <property type="entry name" value="LIPOAMIDE ACYLTRANSFERASE COMPONENT OF BRANCHED-CHAIN ALPHA-KETO ACID DEHYDROGENASE COMPLEX, MITOCHONDRIAL"/>
    <property type="match status" value="1"/>
</dbReference>
<dbReference type="FunFam" id="3.30.559.10:FF:000007">
    <property type="entry name" value="Dihydrolipoamide acetyltransferase component of pyruvate dehydrogenase complex"/>
    <property type="match status" value="1"/>
</dbReference>
<dbReference type="Proteomes" id="UP000433876">
    <property type="component" value="Unassembled WGS sequence"/>
</dbReference>
<dbReference type="SUPFAM" id="SSF51230">
    <property type="entry name" value="Single hybrid motif"/>
    <property type="match status" value="1"/>
</dbReference>
<keyword evidence="6" id="KW-0809">Transit peptide</keyword>
<dbReference type="InterPro" id="IPR001078">
    <property type="entry name" value="2-oxoacid_DH_actylTfrase"/>
</dbReference>
<reference evidence="13 14" key="1">
    <citation type="submission" date="2017-07" db="EMBL/GenBank/DDBJ databases">
        <title>Genome sequence of the Sordaria macrospora wild type strain R19027.</title>
        <authorList>
            <person name="Nowrousian M."/>
            <person name="Teichert I."/>
            <person name="Kueck U."/>
        </authorList>
    </citation>
    <scope>NUCLEOTIDE SEQUENCE [LARGE SCALE GENOMIC DNA]</scope>
    <source>
        <strain evidence="13 14">R19027</strain>
        <tissue evidence="13">Mycelium</tissue>
    </source>
</reference>
<accession>A0A8S9A1K4</accession>
<feature type="compositionally biased region" description="Low complexity" evidence="10">
    <location>
        <begin position="29"/>
        <end position="51"/>
    </location>
</feature>
<dbReference type="Gene3D" id="4.10.320.10">
    <property type="entry name" value="E3-binding domain"/>
    <property type="match status" value="1"/>
</dbReference>
<dbReference type="GO" id="GO:0016407">
    <property type="term" value="F:acetyltransferase activity"/>
    <property type="evidence" value="ECO:0007669"/>
    <property type="project" value="TreeGrafter"/>
</dbReference>
<dbReference type="InterPro" id="IPR036625">
    <property type="entry name" value="E3-bd_dom_sf"/>
</dbReference>
<dbReference type="OMA" id="MPFCIKA"/>
<dbReference type="GO" id="GO:0005759">
    <property type="term" value="C:mitochondrial matrix"/>
    <property type="evidence" value="ECO:0007669"/>
    <property type="project" value="UniProtKB-SubCell"/>
</dbReference>
<name>A0A8S9A1K4_SORMA</name>
<dbReference type="InterPro" id="IPR000089">
    <property type="entry name" value="Biotin_lipoyl"/>
</dbReference>
<comment type="cofactor">
    <cofactor evidence="1 9">
        <name>(R)-lipoate</name>
        <dbReference type="ChEBI" id="CHEBI:83088"/>
    </cofactor>
</comment>
<evidence type="ECO:0000313" key="14">
    <source>
        <dbReference type="Proteomes" id="UP000433876"/>
    </source>
</evidence>
<keyword evidence="5 9" id="KW-0450">Lipoyl</keyword>
<evidence type="ECO:0000256" key="2">
    <source>
        <dbReference type="ARBA" id="ARBA00004305"/>
    </source>
</evidence>
<dbReference type="PANTHER" id="PTHR43178">
    <property type="entry name" value="DIHYDROLIPOAMIDE ACETYLTRANSFERASE COMPONENT OF PYRUVATE DEHYDROGENASE COMPLEX"/>
    <property type="match status" value="1"/>
</dbReference>
<evidence type="ECO:0000256" key="4">
    <source>
        <dbReference type="ARBA" id="ARBA00022679"/>
    </source>
</evidence>
<evidence type="ECO:0000256" key="5">
    <source>
        <dbReference type="ARBA" id="ARBA00022823"/>
    </source>
</evidence>
<comment type="subcellular location">
    <subcellularLocation>
        <location evidence="2">Mitochondrion matrix</location>
    </subcellularLocation>
</comment>
<evidence type="ECO:0000256" key="9">
    <source>
        <dbReference type="RuleBase" id="RU003423"/>
    </source>
</evidence>
<evidence type="ECO:0000256" key="8">
    <source>
        <dbReference type="ARBA" id="ARBA00023315"/>
    </source>
</evidence>
<dbReference type="InterPro" id="IPR023213">
    <property type="entry name" value="CAT-like_dom_sf"/>
</dbReference>
<dbReference type="Gene3D" id="2.40.50.100">
    <property type="match status" value="1"/>
</dbReference>
<dbReference type="VEuPathDB" id="FungiDB:SMAC_04361"/>
<dbReference type="PROSITE" id="PS51826">
    <property type="entry name" value="PSBD"/>
    <property type="match status" value="1"/>
</dbReference>
<dbReference type="AlphaFoldDB" id="A0A8S9A1K4"/>